<name>A0A0V7ZPK0_9CYAN</name>
<sequence length="313" mass="36118">MISAVCTLYEGDYHYGVGVLTNSLYNYGFRGVVWAGYRGNLPPWAKLLKNKDGYHEFSIAQDCVIRFVELTTTKHLAYYKPDFMWDLLEKYCPEVDALCYFDPDIVNKFNWEFYQNWFRHGIALCGDSWFRVPANHPRRLAWKEFALDNGFDCKRDLDFNYNSGFVGVPRSYKSILLLWKKLIEIGTAAGHSDIEDFTNRNGDTYPYLDTDQTYFNLALMLTSYPLSTVGPEGMDFLPGGNIMSHAAAPKVKPWRKKIIVNALQGDSPNLTDKAYWQHSQGPIQIYSEIKVQWYKFALRFGSGIGRLIRRAPI</sequence>
<dbReference type="OrthoDB" id="8479124at2"/>
<protein>
    <submittedName>
        <fullName evidence="1">Uncharacterized protein</fullName>
    </submittedName>
</protein>
<reference evidence="1 2" key="1">
    <citation type="journal article" date="2015" name="Genome Announc.">
        <title>Draft Genome of the Euendolithic (true boring) Cyanobacterium Mastigocoleus testarum strain BC008.</title>
        <authorList>
            <person name="Guida B.S."/>
            <person name="Garcia-Pichel F."/>
        </authorList>
    </citation>
    <scope>NUCLEOTIDE SEQUENCE [LARGE SCALE GENOMIC DNA]</scope>
    <source>
        <strain evidence="1 2">BC008</strain>
    </source>
</reference>
<dbReference type="EMBL" id="LMTZ01000096">
    <property type="protein sequence ID" value="KST66408.1"/>
    <property type="molecule type" value="Genomic_DNA"/>
</dbReference>
<dbReference type="InterPro" id="IPR029044">
    <property type="entry name" value="Nucleotide-diphossugar_trans"/>
</dbReference>
<organism evidence="1 2">
    <name type="scientific">Mastigocoleus testarum BC008</name>
    <dbReference type="NCBI Taxonomy" id="371196"/>
    <lineage>
        <taxon>Bacteria</taxon>
        <taxon>Bacillati</taxon>
        <taxon>Cyanobacteriota</taxon>
        <taxon>Cyanophyceae</taxon>
        <taxon>Nostocales</taxon>
        <taxon>Hapalosiphonaceae</taxon>
        <taxon>Mastigocoleus</taxon>
    </lineage>
</organism>
<dbReference type="Proteomes" id="UP000053372">
    <property type="component" value="Unassembled WGS sequence"/>
</dbReference>
<evidence type="ECO:0000313" key="1">
    <source>
        <dbReference type="EMBL" id="KST66408.1"/>
    </source>
</evidence>
<dbReference type="RefSeq" id="WP_027844412.1">
    <property type="nucleotide sequence ID" value="NZ_LMTZ01000096.1"/>
</dbReference>
<comment type="caution">
    <text evidence="1">The sequence shown here is derived from an EMBL/GenBank/DDBJ whole genome shotgun (WGS) entry which is preliminary data.</text>
</comment>
<dbReference type="AlphaFoldDB" id="A0A0V7ZPK0"/>
<dbReference type="SUPFAM" id="SSF53448">
    <property type="entry name" value="Nucleotide-diphospho-sugar transferases"/>
    <property type="match status" value="1"/>
</dbReference>
<accession>A0A0V7ZPK0</accession>
<evidence type="ECO:0000313" key="2">
    <source>
        <dbReference type="Proteomes" id="UP000053372"/>
    </source>
</evidence>
<keyword evidence="2" id="KW-1185">Reference proteome</keyword>
<gene>
    <name evidence="1" type="ORF">BC008_42490</name>
</gene>
<proteinExistence type="predicted"/>